<gene>
    <name evidence="2" type="ORF">WR164_03500</name>
</gene>
<evidence type="ECO:0000313" key="3">
    <source>
        <dbReference type="Proteomes" id="UP001144204"/>
    </source>
</evidence>
<evidence type="ECO:0000256" key="1">
    <source>
        <dbReference type="SAM" id="Phobius"/>
    </source>
</evidence>
<reference evidence="2" key="1">
    <citation type="submission" date="2022-07" db="EMBL/GenBank/DDBJ databases">
        <authorList>
            <person name="Kouya T."/>
            <person name="Ishiyama Y."/>
        </authorList>
    </citation>
    <scope>NUCLEOTIDE SEQUENCE</scope>
    <source>
        <strain evidence="2">WR16-4</strain>
    </source>
</reference>
<keyword evidence="1" id="KW-0472">Membrane</keyword>
<comment type="caution">
    <text evidence="2">The sequence shown here is derived from an EMBL/GenBank/DDBJ whole genome shotgun (WGS) entry which is preliminary data.</text>
</comment>
<feature type="transmembrane region" description="Helical" evidence="1">
    <location>
        <begin position="12"/>
        <end position="33"/>
    </location>
</feature>
<accession>A0A9W6ERF2</accession>
<dbReference type="AlphaFoldDB" id="A0A9W6ERF2"/>
<dbReference type="Proteomes" id="UP001144204">
    <property type="component" value="Unassembled WGS sequence"/>
</dbReference>
<evidence type="ECO:0000313" key="2">
    <source>
        <dbReference type="EMBL" id="GLB46371.1"/>
    </source>
</evidence>
<keyword evidence="3" id="KW-1185">Reference proteome</keyword>
<keyword evidence="1" id="KW-0812">Transmembrane</keyword>
<sequence>MDTSVSDLGDHVVGFAIVSIIFMFLLVLTVMIFRAHHKWYGLLMVIGLCISGGFMGLFADTYISLYQQQSDAQYQLNHDSNWTKMKLAEDRYTIKYFADHHFHVQLADYEVDKEGNETDYPVMINHNHWSSISIVYQNGHNHIKSISIGKRNH</sequence>
<organism evidence="2 3">
    <name type="scientific">Philodulcilactobacillus myokoensis</name>
    <dbReference type="NCBI Taxonomy" id="2929573"/>
    <lineage>
        <taxon>Bacteria</taxon>
        <taxon>Bacillati</taxon>
        <taxon>Bacillota</taxon>
        <taxon>Bacilli</taxon>
        <taxon>Lactobacillales</taxon>
        <taxon>Lactobacillaceae</taxon>
        <taxon>Philodulcilactobacillus</taxon>
    </lineage>
</organism>
<protein>
    <submittedName>
        <fullName evidence="2">Uncharacterized protein</fullName>
    </submittedName>
</protein>
<feature type="transmembrane region" description="Helical" evidence="1">
    <location>
        <begin position="40"/>
        <end position="59"/>
    </location>
</feature>
<proteinExistence type="predicted"/>
<dbReference type="EMBL" id="BRPL01000002">
    <property type="protein sequence ID" value="GLB46371.1"/>
    <property type="molecule type" value="Genomic_DNA"/>
</dbReference>
<keyword evidence="1" id="KW-1133">Transmembrane helix</keyword>
<dbReference type="RefSeq" id="WP_286135832.1">
    <property type="nucleotide sequence ID" value="NZ_BRPL01000002.1"/>
</dbReference>
<reference evidence="2" key="2">
    <citation type="journal article" date="2023" name="PLoS ONE">
        <title>Philodulcilactobacillus myokoensis gen. nov., sp. nov., a fructophilic, acidophilic, and agar-phobic lactic acid bacterium isolated from fermented vegetable extracts.</title>
        <authorList>
            <person name="Kouya T."/>
            <person name="Ishiyama Y."/>
            <person name="Ohashi S."/>
            <person name="Kumakubo R."/>
            <person name="Yamazaki T."/>
            <person name="Otaki T."/>
        </authorList>
    </citation>
    <scope>NUCLEOTIDE SEQUENCE</scope>
    <source>
        <strain evidence="2">WR16-4</strain>
    </source>
</reference>
<name>A0A9W6ERF2_9LACO</name>